<proteinExistence type="predicted"/>
<organism evidence="2">
    <name type="scientific">Paenibacillus sp. SYP-B3998</name>
    <dbReference type="NCBI Taxonomy" id="2678564"/>
    <lineage>
        <taxon>Bacteria</taxon>
        <taxon>Bacillati</taxon>
        <taxon>Bacillota</taxon>
        <taxon>Bacilli</taxon>
        <taxon>Bacillales</taxon>
        <taxon>Paenibacillaceae</taxon>
        <taxon>Paenibacillus</taxon>
    </lineage>
</organism>
<protein>
    <submittedName>
        <fullName evidence="2">Uncharacterized protein</fullName>
    </submittedName>
</protein>
<evidence type="ECO:0000256" key="1">
    <source>
        <dbReference type="SAM" id="Phobius"/>
    </source>
</evidence>
<comment type="caution">
    <text evidence="2">The sequence shown here is derived from an EMBL/GenBank/DDBJ whole genome shotgun (WGS) entry which is preliminary data.</text>
</comment>
<gene>
    <name evidence="2" type="ORF">GK047_24795</name>
</gene>
<name>A0A6G4A481_9BACL</name>
<dbReference type="RefSeq" id="WP_163952820.1">
    <property type="nucleotide sequence ID" value="NZ_JAAIKC010000014.1"/>
</dbReference>
<feature type="transmembrane region" description="Helical" evidence="1">
    <location>
        <begin position="85"/>
        <end position="104"/>
    </location>
</feature>
<accession>A0A6G4A481</accession>
<dbReference type="EMBL" id="JAAIKC010000014">
    <property type="protein sequence ID" value="NEW09195.1"/>
    <property type="molecule type" value="Genomic_DNA"/>
</dbReference>
<dbReference type="AlphaFoldDB" id="A0A6G4A481"/>
<keyword evidence="1" id="KW-0812">Transmembrane</keyword>
<keyword evidence="1" id="KW-0472">Membrane</keyword>
<reference evidence="2" key="1">
    <citation type="submission" date="2020-02" db="EMBL/GenBank/DDBJ databases">
        <authorList>
            <person name="Shen X.-R."/>
            <person name="Zhang Y.-X."/>
        </authorList>
    </citation>
    <scope>NUCLEOTIDE SEQUENCE</scope>
    <source>
        <strain evidence="2">SYP-B3998</strain>
    </source>
</reference>
<keyword evidence="1" id="KW-1133">Transmembrane helix</keyword>
<evidence type="ECO:0000313" key="2">
    <source>
        <dbReference type="EMBL" id="NEW09195.1"/>
    </source>
</evidence>
<sequence length="108" mass="11576">MEHVKPGYVAPMYPVQPMPMPMPAPMPAPMPMPMPIAQPPAPIMHKPVHNDIHLHASYQHTSVVFPKPAVVAAVSAPAAVKPCSSAGSILVLFILLVIISRGLIHHKC</sequence>